<evidence type="ECO:0000256" key="5">
    <source>
        <dbReference type="ARBA" id="ARBA00023136"/>
    </source>
</evidence>
<reference evidence="7" key="2">
    <citation type="submission" date="2024-01" db="EMBL/GenBank/DDBJ databases">
        <title>Comparative genomics of Cryptococcus and Kwoniella reveals pathogenesis evolution and contrasting modes of karyotype evolution via chromosome fusion or intercentromeric recombination.</title>
        <authorList>
            <person name="Coelho M.A."/>
            <person name="David-Palma M."/>
            <person name="Shea T."/>
            <person name="Bowers K."/>
            <person name="Mcginley-Smith S."/>
            <person name="Mohammad A.W."/>
            <person name="Gnirke A."/>
            <person name="Yurkov A.M."/>
            <person name="Nowrousian M."/>
            <person name="Sun S."/>
            <person name="Cuomo C.A."/>
            <person name="Heitman J."/>
        </authorList>
    </citation>
    <scope>NUCLEOTIDE SEQUENCE</scope>
    <source>
        <strain evidence="7">IND107</strain>
    </source>
</reference>
<evidence type="ECO:0000313" key="7">
    <source>
        <dbReference type="EMBL" id="KAL0244088.1"/>
    </source>
</evidence>
<proteinExistence type="predicted"/>
<dbReference type="SUPFAM" id="SSF103473">
    <property type="entry name" value="MFS general substrate transporter"/>
    <property type="match status" value="1"/>
</dbReference>
<keyword evidence="3 6" id="KW-0812">Transmembrane</keyword>
<feature type="transmembrane region" description="Helical" evidence="6">
    <location>
        <begin position="430"/>
        <end position="449"/>
    </location>
</feature>
<dbReference type="Pfam" id="PF07690">
    <property type="entry name" value="MFS_1"/>
    <property type="match status" value="1"/>
</dbReference>
<name>A0ABR3BMS0_9TREE</name>
<keyword evidence="2" id="KW-0813">Transport</keyword>
<sequence length="529" mass="59423">MAALQSKDDILDNEVVTMEPVKAQSTSQVNTTEVLKNEHTIQLKEVDEAAAFVAGLAGEVDPAAALRVRRKIDLHLLPLMMTLYFVQFTDKATLGSANIMGLKKDTHISQAEYSWLGTIFYITYLAFEWPQSLGLQRFPASKWLAANIVIWGAIVCCHAACNNFAGLFVCRFLLGAFEGSITMGFLIVTTMFYTHAEATTRISYWFLMNGTAQIFNGLVTYGVYNVDPNKIHPWRLYMIITGGLTLLLGLAFWFLIPDSPLRARFLTHEEKIIAIERLRNQSTGTENKTWKKDQFIEALTDWKSWAFAIFAFMAQIPNSLTIMTQQIINSFGFTVQQTNLLGCVNGVIEILIIYSMTLVVKKWNNSRGYIGAAYSIPIIVSAILLMALPFSQRGVLLFAIYLGGTGVPAYVLALAWCASSSTGHTKKTTANAMLQIGYCVGNLISPQIWRAQYAPRYLVPWAIILASRVISPILLLVIRYYLNKENRRRDALQAEIGEAERFFDENGNEIDTTFLDITDRKNLAFRYPL</sequence>
<dbReference type="Proteomes" id="UP000054399">
    <property type="component" value="Unassembled WGS sequence"/>
</dbReference>
<feature type="transmembrane region" description="Helical" evidence="6">
    <location>
        <begin position="396"/>
        <end position="418"/>
    </location>
</feature>
<dbReference type="InterPro" id="IPR036259">
    <property type="entry name" value="MFS_trans_sf"/>
</dbReference>
<feature type="transmembrane region" description="Helical" evidence="6">
    <location>
        <begin position="172"/>
        <end position="196"/>
    </location>
</feature>
<evidence type="ECO:0000256" key="2">
    <source>
        <dbReference type="ARBA" id="ARBA00022448"/>
    </source>
</evidence>
<feature type="transmembrane region" description="Helical" evidence="6">
    <location>
        <begin position="372"/>
        <end position="390"/>
    </location>
</feature>
<keyword evidence="5 6" id="KW-0472">Membrane</keyword>
<evidence type="ECO:0000256" key="3">
    <source>
        <dbReference type="ARBA" id="ARBA00022692"/>
    </source>
</evidence>
<comment type="subcellular location">
    <subcellularLocation>
        <location evidence="1">Membrane</location>
        <topology evidence="1">Multi-pass membrane protein</topology>
    </subcellularLocation>
</comment>
<evidence type="ECO:0000313" key="8">
    <source>
        <dbReference type="Proteomes" id="UP000054399"/>
    </source>
</evidence>
<keyword evidence="8" id="KW-1185">Reference proteome</keyword>
<dbReference type="Gene3D" id="1.20.1250.20">
    <property type="entry name" value="MFS general substrate transporter like domains"/>
    <property type="match status" value="2"/>
</dbReference>
<evidence type="ECO:0000256" key="4">
    <source>
        <dbReference type="ARBA" id="ARBA00022989"/>
    </source>
</evidence>
<organism evidence="7 8">
    <name type="scientific">Cryptococcus tetragattii IND107</name>
    <dbReference type="NCBI Taxonomy" id="1296105"/>
    <lineage>
        <taxon>Eukaryota</taxon>
        <taxon>Fungi</taxon>
        <taxon>Dikarya</taxon>
        <taxon>Basidiomycota</taxon>
        <taxon>Agaricomycotina</taxon>
        <taxon>Tremellomycetes</taxon>
        <taxon>Tremellales</taxon>
        <taxon>Cryptococcaceae</taxon>
        <taxon>Cryptococcus</taxon>
        <taxon>Cryptococcus gattii species complex</taxon>
    </lineage>
</organism>
<reference evidence="7" key="1">
    <citation type="submission" date="2015-01" db="EMBL/GenBank/DDBJ databases">
        <authorList>
            <consortium name="The Broad Institute Genomics Platform"/>
            <person name="Cuomo C."/>
            <person name="Litvintseva A."/>
            <person name="Chen Y."/>
            <person name="Heitman J."/>
            <person name="Sun S."/>
            <person name="Springer D."/>
            <person name="Dromer F."/>
            <person name="Young S."/>
            <person name="Zeng Q."/>
            <person name="Gargeya S."/>
            <person name="Abouelleil A."/>
            <person name="Alvarado L."/>
            <person name="Chapman S.B."/>
            <person name="Gainer-Dewar J."/>
            <person name="Goldberg J."/>
            <person name="Griggs A."/>
            <person name="Gujja S."/>
            <person name="Hansen M."/>
            <person name="Howarth C."/>
            <person name="Imamovic A."/>
            <person name="Larimer J."/>
            <person name="Murphy C."/>
            <person name="Naylor J."/>
            <person name="Pearson M."/>
            <person name="Priest M."/>
            <person name="Roberts A."/>
            <person name="Saif S."/>
            <person name="Shea T."/>
            <person name="Sykes S."/>
            <person name="Wortman J."/>
            <person name="Nusbaum C."/>
            <person name="Birren B."/>
        </authorList>
    </citation>
    <scope>NUCLEOTIDE SEQUENCE</scope>
    <source>
        <strain evidence="7">IND107</strain>
    </source>
</reference>
<feature type="transmembrane region" description="Helical" evidence="6">
    <location>
        <begin position="339"/>
        <end position="360"/>
    </location>
</feature>
<dbReference type="EMBL" id="ATAM02000009">
    <property type="protein sequence ID" value="KAL0244088.1"/>
    <property type="molecule type" value="Genomic_DNA"/>
</dbReference>
<feature type="transmembrane region" description="Helical" evidence="6">
    <location>
        <begin position="143"/>
        <end position="165"/>
    </location>
</feature>
<comment type="caution">
    <text evidence="7">The sequence shown here is derived from an EMBL/GenBank/DDBJ whole genome shotgun (WGS) entry which is preliminary data.</text>
</comment>
<gene>
    <name evidence="7" type="ORF">I308_105351</name>
</gene>
<evidence type="ECO:0008006" key="9">
    <source>
        <dbReference type="Google" id="ProtNLM"/>
    </source>
</evidence>
<dbReference type="RefSeq" id="XP_066612455.1">
    <property type="nucleotide sequence ID" value="XM_066759808.1"/>
</dbReference>
<dbReference type="PANTHER" id="PTHR43791:SF63">
    <property type="entry name" value="HIGH AFFINITY CYSTEINE TRANSPORTER"/>
    <property type="match status" value="1"/>
</dbReference>
<protein>
    <recommendedName>
        <fullName evidence="9">Membrane transporter</fullName>
    </recommendedName>
</protein>
<dbReference type="InterPro" id="IPR011701">
    <property type="entry name" value="MFS"/>
</dbReference>
<dbReference type="PANTHER" id="PTHR43791">
    <property type="entry name" value="PERMEASE-RELATED"/>
    <property type="match status" value="1"/>
</dbReference>
<evidence type="ECO:0000256" key="6">
    <source>
        <dbReference type="SAM" id="Phobius"/>
    </source>
</evidence>
<accession>A0ABR3BMS0</accession>
<feature type="transmembrane region" description="Helical" evidence="6">
    <location>
        <begin position="202"/>
        <end position="224"/>
    </location>
</feature>
<evidence type="ECO:0000256" key="1">
    <source>
        <dbReference type="ARBA" id="ARBA00004141"/>
    </source>
</evidence>
<dbReference type="GeneID" id="91992207"/>
<feature type="transmembrane region" description="Helical" evidence="6">
    <location>
        <begin position="461"/>
        <end position="482"/>
    </location>
</feature>
<keyword evidence="4 6" id="KW-1133">Transmembrane helix</keyword>
<feature type="transmembrane region" description="Helical" evidence="6">
    <location>
        <begin position="236"/>
        <end position="256"/>
    </location>
</feature>